<feature type="chain" id="PRO_5040781772" description="Lipocalin-like domain-containing protein" evidence="1">
    <location>
        <begin position="27"/>
        <end position="135"/>
    </location>
</feature>
<evidence type="ECO:0000256" key="1">
    <source>
        <dbReference type="SAM" id="SignalP"/>
    </source>
</evidence>
<dbReference type="PROSITE" id="PS51257">
    <property type="entry name" value="PROKAR_LIPOPROTEIN"/>
    <property type="match status" value="1"/>
</dbReference>
<sequence>MPIRNYFFLLLSAVLLLAGCSTDRDVAPLDAQLQGSWRWVQTTGGIAGVRLTPANTGYQEEIRFESNGSFYRLRDGKIIDSDTYGLFIASSPGDNHTPNLIRYGKNSLGQSFEITENRLTLYDEAADGYISQYER</sequence>
<gene>
    <name evidence="2" type="ORF">ASU33_18070</name>
</gene>
<dbReference type="AlphaFoldDB" id="A0A9X0L6D8"/>
<dbReference type="OrthoDB" id="1118927at2"/>
<reference evidence="2 3" key="1">
    <citation type="submission" date="2015-11" db="EMBL/GenBank/DDBJ databases">
        <title>Solirubrum puertoriconensis gen. nov. an environmental bacteria isolated in Puerto Rico.</title>
        <authorList>
            <person name="Cuebas-Irizarry M.F."/>
            <person name="Montalvo-Rodriguez R."/>
        </authorList>
    </citation>
    <scope>NUCLEOTIDE SEQUENCE [LARGE SCALE GENOMIC DNA]</scope>
    <source>
        <strain evidence="2 3">MC1A</strain>
    </source>
</reference>
<keyword evidence="1" id="KW-0732">Signal</keyword>
<comment type="caution">
    <text evidence="2">The sequence shown here is derived from an EMBL/GenBank/DDBJ whole genome shotgun (WGS) entry which is preliminary data.</text>
</comment>
<dbReference type="EMBL" id="LNAL01000003">
    <property type="protein sequence ID" value="KUG09605.1"/>
    <property type="molecule type" value="Genomic_DNA"/>
</dbReference>
<evidence type="ECO:0000313" key="2">
    <source>
        <dbReference type="EMBL" id="KUG09605.1"/>
    </source>
</evidence>
<dbReference type="Proteomes" id="UP000054223">
    <property type="component" value="Unassembled WGS sequence"/>
</dbReference>
<accession>A0A9X0L6D8</accession>
<organism evidence="2 3">
    <name type="scientific">Solirubrum puertoriconensis</name>
    <dbReference type="NCBI Taxonomy" id="1751427"/>
    <lineage>
        <taxon>Bacteria</taxon>
        <taxon>Pseudomonadati</taxon>
        <taxon>Bacteroidota</taxon>
        <taxon>Cytophagia</taxon>
        <taxon>Cytophagales</taxon>
    </lineage>
</organism>
<proteinExistence type="predicted"/>
<keyword evidence="3" id="KW-1185">Reference proteome</keyword>
<evidence type="ECO:0008006" key="4">
    <source>
        <dbReference type="Google" id="ProtNLM"/>
    </source>
</evidence>
<feature type="signal peptide" evidence="1">
    <location>
        <begin position="1"/>
        <end position="26"/>
    </location>
</feature>
<evidence type="ECO:0000313" key="3">
    <source>
        <dbReference type="Proteomes" id="UP000054223"/>
    </source>
</evidence>
<name>A0A9X0L6D8_SOLP1</name>
<protein>
    <recommendedName>
        <fullName evidence="4">Lipocalin-like domain-containing protein</fullName>
    </recommendedName>
</protein>
<dbReference type="RefSeq" id="WP_059067737.1">
    <property type="nucleotide sequence ID" value="NZ_LNAL01000003.1"/>
</dbReference>